<keyword evidence="2" id="KW-1185">Reference proteome</keyword>
<evidence type="ECO:0000313" key="1">
    <source>
        <dbReference type="EMBL" id="KAI3815043.1"/>
    </source>
</evidence>
<reference evidence="1 2" key="2">
    <citation type="journal article" date="2022" name="Mol. Ecol. Resour.">
        <title>The genomes of chicory, endive, great burdock and yacon provide insights into Asteraceae paleo-polyploidization history and plant inulin production.</title>
        <authorList>
            <person name="Fan W."/>
            <person name="Wang S."/>
            <person name="Wang H."/>
            <person name="Wang A."/>
            <person name="Jiang F."/>
            <person name="Liu H."/>
            <person name="Zhao H."/>
            <person name="Xu D."/>
            <person name="Zhang Y."/>
        </authorList>
    </citation>
    <scope>NUCLEOTIDE SEQUENCE [LARGE SCALE GENOMIC DNA]</scope>
    <source>
        <strain evidence="2">cv. Yunnan</strain>
        <tissue evidence="1">Leaves</tissue>
    </source>
</reference>
<evidence type="ECO:0000313" key="2">
    <source>
        <dbReference type="Proteomes" id="UP001056120"/>
    </source>
</evidence>
<comment type="caution">
    <text evidence="1">The sequence shown here is derived from an EMBL/GenBank/DDBJ whole genome shotgun (WGS) entry which is preliminary data.</text>
</comment>
<name>A0ACB9J5T6_9ASTR</name>
<accession>A0ACB9J5T6</accession>
<dbReference type="EMBL" id="CM042022">
    <property type="protein sequence ID" value="KAI3815043.1"/>
    <property type="molecule type" value="Genomic_DNA"/>
</dbReference>
<protein>
    <submittedName>
        <fullName evidence="1">Uncharacterized protein</fullName>
    </submittedName>
</protein>
<organism evidence="1 2">
    <name type="scientific">Smallanthus sonchifolius</name>
    <dbReference type="NCBI Taxonomy" id="185202"/>
    <lineage>
        <taxon>Eukaryota</taxon>
        <taxon>Viridiplantae</taxon>
        <taxon>Streptophyta</taxon>
        <taxon>Embryophyta</taxon>
        <taxon>Tracheophyta</taxon>
        <taxon>Spermatophyta</taxon>
        <taxon>Magnoliopsida</taxon>
        <taxon>eudicotyledons</taxon>
        <taxon>Gunneridae</taxon>
        <taxon>Pentapetalae</taxon>
        <taxon>asterids</taxon>
        <taxon>campanulids</taxon>
        <taxon>Asterales</taxon>
        <taxon>Asteraceae</taxon>
        <taxon>Asteroideae</taxon>
        <taxon>Heliantheae alliance</taxon>
        <taxon>Millerieae</taxon>
        <taxon>Smallanthus</taxon>
    </lineage>
</organism>
<reference evidence="2" key="1">
    <citation type="journal article" date="2022" name="Mol. Ecol. Resour.">
        <title>The genomes of chicory, endive, great burdock and yacon provide insights into Asteraceae palaeo-polyploidization history and plant inulin production.</title>
        <authorList>
            <person name="Fan W."/>
            <person name="Wang S."/>
            <person name="Wang H."/>
            <person name="Wang A."/>
            <person name="Jiang F."/>
            <person name="Liu H."/>
            <person name="Zhao H."/>
            <person name="Xu D."/>
            <person name="Zhang Y."/>
        </authorList>
    </citation>
    <scope>NUCLEOTIDE SEQUENCE [LARGE SCALE GENOMIC DNA]</scope>
    <source>
        <strain evidence="2">cv. Yunnan</strain>
    </source>
</reference>
<dbReference type="Proteomes" id="UP001056120">
    <property type="component" value="Linkage Group LG05"/>
</dbReference>
<sequence length="399" mass="45513">MASVTNLIVLLLLCLAGSLLICVSSSEQAFVSHDLHGAQLREDTRIDDLDDEEGGDEEKGNNESEKEDDDEKEGDKESESAKGQDDKEDDDMDDNVVDEEEGGDEKGEEEDDDEEKVYSVEDNHDDVGEEEDDDVKERIVQHNDDEVVEDEVIDMDEEVRDEVVTIKENEEVVMNENVVENIPDDVVDCGNDDKEVKNTDENKENEEVFMDENVVENIPDDVVDCGNDDKEVKTTYENKGVLQMIMTWLMEHGGYKQEDTKAWGLEKLKEEMNKVEIELAMYANKQLEETKKEYTWPSLNRMGDERLLKELDNLKKLVGEETDTKKDENDVSKLLSSVPFLQSGHPTKKDDINQEKRIKMLSQASKSPYVNRKVAMGEKITTTKTLVTNYIFKDTDTSK</sequence>
<proteinExistence type="predicted"/>
<gene>
    <name evidence="1" type="ORF">L1987_14695</name>
</gene>